<name>A0A6C0CS60_9ZZZZ</name>
<feature type="domain" description="DUF3627" evidence="2">
    <location>
        <begin position="58"/>
        <end position="136"/>
    </location>
</feature>
<keyword evidence="1" id="KW-0175">Coiled coil</keyword>
<protein>
    <recommendedName>
        <fullName evidence="2">DUF3627 domain-containing protein</fullName>
    </recommendedName>
</protein>
<proteinExistence type="predicted"/>
<reference evidence="3" key="1">
    <citation type="journal article" date="2020" name="Nature">
        <title>Giant virus diversity and host interactions through global metagenomics.</title>
        <authorList>
            <person name="Schulz F."/>
            <person name="Roux S."/>
            <person name="Paez-Espino D."/>
            <person name="Jungbluth S."/>
            <person name="Walsh D.A."/>
            <person name="Denef V.J."/>
            <person name="McMahon K.D."/>
            <person name="Konstantinidis K.T."/>
            <person name="Eloe-Fadrosh E.A."/>
            <person name="Kyrpides N.C."/>
            <person name="Woyke T."/>
        </authorList>
    </citation>
    <scope>NUCLEOTIDE SEQUENCE</scope>
    <source>
        <strain evidence="3">GVMAG-M-3300021473-15</strain>
    </source>
</reference>
<evidence type="ECO:0000313" key="3">
    <source>
        <dbReference type="EMBL" id="QHT06700.1"/>
    </source>
</evidence>
<dbReference type="InterPro" id="IPR022549">
    <property type="entry name" value="DUF3627"/>
</dbReference>
<dbReference type="EMBL" id="MN739474">
    <property type="protein sequence ID" value="QHT06700.1"/>
    <property type="molecule type" value="Genomic_DNA"/>
</dbReference>
<organism evidence="3">
    <name type="scientific">viral metagenome</name>
    <dbReference type="NCBI Taxonomy" id="1070528"/>
    <lineage>
        <taxon>unclassified sequences</taxon>
        <taxon>metagenomes</taxon>
        <taxon>organismal metagenomes</taxon>
    </lineage>
</organism>
<dbReference type="AlphaFoldDB" id="A0A6C0CS60"/>
<accession>A0A6C0CS60</accession>
<sequence>MYFMLYTIKKDEYNLTLKDDKIDKLTQLITDQTHKINDIKDQNDELLDKVSELKDILDYETDDKVIDVKSRSLKEHIIVLQKINDATQLKIICGQNMYARRISKESDYIELHDHECYLNSKNLFCRLKERVRKEQKRHYEMKLKIIGSTITLLNGFSREAFIDIIVQLDNDKKKY</sequence>
<evidence type="ECO:0000256" key="1">
    <source>
        <dbReference type="SAM" id="Coils"/>
    </source>
</evidence>
<feature type="coiled-coil region" evidence="1">
    <location>
        <begin position="22"/>
        <end position="56"/>
    </location>
</feature>
<dbReference type="Pfam" id="PF12299">
    <property type="entry name" value="DUF3627"/>
    <property type="match status" value="1"/>
</dbReference>
<evidence type="ECO:0000259" key="2">
    <source>
        <dbReference type="Pfam" id="PF12299"/>
    </source>
</evidence>